<dbReference type="AlphaFoldDB" id="A0A9P8AU11"/>
<proteinExistence type="predicted"/>
<sequence>MICPFCVLDCSLPVGERMGQWISHDLFVPHLVLHIDDIDDGKFCPVPSCGSTVFSKYGI</sequence>
<evidence type="ECO:0000313" key="1">
    <source>
        <dbReference type="EMBL" id="KAG7447993.1"/>
    </source>
</evidence>
<accession>A0A9P8AU11</accession>
<protein>
    <submittedName>
        <fullName evidence="1">Uncharacterized protein</fullName>
    </submittedName>
</protein>
<reference evidence="1" key="1">
    <citation type="submission" date="2020-11" db="EMBL/GenBank/DDBJ databases">
        <title>Adaptations for nitrogen fixation in a non-lichenized fungal sporocarp promotes dispersal by wood-feeding termites.</title>
        <authorList>
            <consortium name="DOE Joint Genome Institute"/>
            <person name="Koch R.A."/>
            <person name="Yoon G."/>
            <person name="Arayal U."/>
            <person name="Lail K."/>
            <person name="Amirebrahimi M."/>
            <person name="Labutti K."/>
            <person name="Lipzen A."/>
            <person name="Riley R."/>
            <person name="Barry K."/>
            <person name="Henrissat B."/>
            <person name="Grigoriev I.V."/>
            <person name="Herr J.R."/>
            <person name="Aime M.C."/>
        </authorList>
    </citation>
    <scope>NUCLEOTIDE SEQUENCE</scope>
    <source>
        <strain evidence="1">MCA 3950</strain>
    </source>
</reference>
<dbReference type="GeneID" id="66104432"/>
<dbReference type="Proteomes" id="UP000812287">
    <property type="component" value="Unassembled WGS sequence"/>
</dbReference>
<dbReference type="RefSeq" id="XP_043041493.1">
    <property type="nucleotide sequence ID" value="XM_043182136.1"/>
</dbReference>
<comment type="caution">
    <text evidence="1">The sequence shown here is derived from an EMBL/GenBank/DDBJ whole genome shotgun (WGS) entry which is preliminary data.</text>
</comment>
<gene>
    <name evidence="1" type="ORF">BT62DRAFT_748049</name>
</gene>
<dbReference type="OrthoDB" id="3033142at2759"/>
<dbReference type="EMBL" id="MU250530">
    <property type="protein sequence ID" value="KAG7447993.1"/>
    <property type="molecule type" value="Genomic_DNA"/>
</dbReference>
<evidence type="ECO:0000313" key="2">
    <source>
        <dbReference type="Proteomes" id="UP000812287"/>
    </source>
</evidence>
<name>A0A9P8AU11_9AGAR</name>
<organism evidence="1 2">
    <name type="scientific">Guyanagaster necrorhizus</name>
    <dbReference type="NCBI Taxonomy" id="856835"/>
    <lineage>
        <taxon>Eukaryota</taxon>
        <taxon>Fungi</taxon>
        <taxon>Dikarya</taxon>
        <taxon>Basidiomycota</taxon>
        <taxon>Agaricomycotina</taxon>
        <taxon>Agaricomycetes</taxon>
        <taxon>Agaricomycetidae</taxon>
        <taxon>Agaricales</taxon>
        <taxon>Marasmiineae</taxon>
        <taxon>Physalacriaceae</taxon>
        <taxon>Guyanagaster</taxon>
    </lineage>
</organism>
<keyword evidence="2" id="KW-1185">Reference proteome</keyword>